<gene>
    <name evidence="2" type="ORF">Ctob_000593</name>
</gene>
<sequence length="512" mass="52569">MTRTAAAADEEAASNAALNASLGADVGGAAALESSSISSGSCPTVVHLAPAREREPSAVPGASAVTVATGDLDESAVSGADQSVVSGASEAAGKRAPVLLGARPMPAQDTMAPVTAPLEAPPTPLSAEVRRVWDLLAPATATRVLADSRSHLAAGALAARLSLLHKSPQCDVLFTPAGATVAVDGVMAAAGGPSAEALGTALEAAAALDVQHGASTDAEGAPSTAHRAWQADYAAAAVELDYWLRCLHAGASICHVVPAIDPNMEGESDEHASAHHGAALGPNMEGESDEHAHEYAPAALHGAALGELLARHRRPSALRILVVNEQVPGVTEGGDLRAAQLVSEIAAEGHAVTYVSLTPARRPEDISALRDAGWRAFAPSCADSRAAWCDECGQVQSRQFVSCRVQSASRLAHRVAVIDDDAHLDALSSARHDALGSASSAVAAEADVVLLIAWFWRCGAHHGAAELAMQRLSQQPLVRHSRVVVVSDDVHWVRDASAPFCNDSAAIRVREL</sequence>
<organism evidence="2 3">
    <name type="scientific">Chrysochromulina tobinii</name>
    <dbReference type="NCBI Taxonomy" id="1460289"/>
    <lineage>
        <taxon>Eukaryota</taxon>
        <taxon>Haptista</taxon>
        <taxon>Haptophyta</taxon>
        <taxon>Prymnesiophyceae</taxon>
        <taxon>Prymnesiales</taxon>
        <taxon>Chrysochromulinaceae</taxon>
        <taxon>Chrysochromulina</taxon>
    </lineage>
</organism>
<dbReference type="AlphaFoldDB" id="A0A0M0J856"/>
<comment type="caution">
    <text evidence="2">The sequence shown here is derived from an EMBL/GenBank/DDBJ whole genome shotgun (WGS) entry which is preliminary data.</text>
</comment>
<accession>A0A0M0J856</accession>
<feature type="region of interest" description="Disordered" evidence="1">
    <location>
        <begin position="265"/>
        <end position="291"/>
    </location>
</feature>
<proteinExistence type="predicted"/>
<protein>
    <submittedName>
        <fullName evidence="2">Uncharacterized protein</fullName>
    </submittedName>
</protein>
<evidence type="ECO:0000256" key="1">
    <source>
        <dbReference type="SAM" id="MobiDB-lite"/>
    </source>
</evidence>
<keyword evidence="3" id="KW-1185">Reference proteome</keyword>
<name>A0A0M0J856_9EUKA</name>
<dbReference type="EMBL" id="JWZX01003263">
    <property type="protein sequence ID" value="KOO22660.1"/>
    <property type="molecule type" value="Genomic_DNA"/>
</dbReference>
<evidence type="ECO:0000313" key="3">
    <source>
        <dbReference type="Proteomes" id="UP000037460"/>
    </source>
</evidence>
<evidence type="ECO:0000313" key="2">
    <source>
        <dbReference type="EMBL" id="KOO22660.1"/>
    </source>
</evidence>
<dbReference type="Proteomes" id="UP000037460">
    <property type="component" value="Unassembled WGS sequence"/>
</dbReference>
<reference evidence="3" key="1">
    <citation type="journal article" date="2015" name="PLoS Genet.">
        <title>Genome Sequence and Transcriptome Analyses of Chrysochromulina tobin: Metabolic Tools for Enhanced Algal Fitness in the Prominent Order Prymnesiales (Haptophyceae).</title>
        <authorList>
            <person name="Hovde B.T."/>
            <person name="Deodato C.R."/>
            <person name="Hunsperger H.M."/>
            <person name="Ryken S.A."/>
            <person name="Yost W."/>
            <person name="Jha R.K."/>
            <person name="Patterson J."/>
            <person name="Monnat R.J. Jr."/>
            <person name="Barlow S.B."/>
            <person name="Starkenburg S.R."/>
            <person name="Cattolico R.A."/>
        </authorList>
    </citation>
    <scope>NUCLEOTIDE SEQUENCE</scope>
    <source>
        <strain evidence="3">CCMP291</strain>
    </source>
</reference>